<dbReference type="PANTHER" id="PTHR15175:SF0">
    <property type="entry name" value="SH3 DOMAIN-CONTAINING PROTEIN C23A1.17"/>
    <property type="match status" value="1"/>
</dbReference>
<keyword evidence="11" id="KW-1185">Reference proteome</keyword>
<feature type="compositionally biased region" description="Low complexity" evidence="8">
    <location>
        <begin position="418"/>
        <end position="429"/>
    </location>
</feature>
<evidence type="ECO:0000256" key="6">
    <source>
        <dbReference type="ARBA" id="ARBA00022803"/>
    </source>
</evidence>
<dbReference type="Gene3D" id="3.10.20.90">
    <property type="entry name" value="Phosphatidylinositol 3-kinase Catalytic Subunit, Chain A, domain 1"/>
    <property type="match status" value="1"/>
</dbReference>
<dbReference type="Pfam" id="PF00564">
    <property type="entry name" value="PB1"/>
    <property type="match status" value="1"/>
</dbReference>
<keyword evidence="4" id="KW-0963">Cytoplasm</keyword>
<dbReference type="PANTHER" id="PTHR15175">
    <property type="entry name" value="NEUTROPHIL CYTOSOLIC FACTOR 2, NEUTROPHIL NADPH OXIDASE FACTOR 2"/>
    <property type="match status" value="1"/>
</dbReference>
<reference evidence="10 11" key="1">
    <citation type="submission" date="2014-02" db="EMBL/GenBank/DDBJ databases">
        <title>Single nucleus genome sequencing reveals high similarity among nuclei of an endomycorrhizal fungus.</title>
        <authorList>
            <person name="Lin K."/>
            <person name="Geurts R."/>
            <person name="Zhang Z."/>
            <person name="Limpens E."/>
            <person name="Saunders D.G."/>
            <person name="Mu D."/>
            <person name="Pang E."/>
            <person name="Cao H."/>
            <person name="Cha H."/>
            <person name="Lin T."/>
            <person name="Zhou Q."/>
            <person name="Shang Y."/>
            <person name="Li Y."/>
            <person name="Ivanov S."/>
            <person name="Sharma T."/>
            <person name="Velzen R.V."/>
            <person name="Ruijter N.D."/>
            <person name="Aanen D.K."/>
            <person name="Win J."/>
            <person name="Kamoun S."/>
            <person name="Bisseling T."/>
            <person name="Huang S."/>
        </authorList>
    </citation>
    <scope>NUCLEOTIDE SEQUENCE [LARGE SCALE GENOMIC DNA]</scope>
    <source>
        <strain evidence="11">DAOM197198w</strain>
    </source>
</reference>
<dbReference type="PROSITE" id="PS51745">
    <property type="entry name" value="PB1"/>
    <property type="match status" value="1"/>
</dbReference>
<keyword evidence="6 7" id="KW-0802">TPR repeat</keyword>
<keyword evidence="5" id="KW-0677">Repeat</keyword>
<dbReference type="FunFam" id="1.25.40.10:FF:000017">
    <property type="entry name" value="NADPH oxidase regulator NoxR"/>
    <property type="match status" value="1"/>
</dbReference>
<feature type="compositionally biased region" description="Low complexity" evidence="8">
    <location>
        <begin position="472"/>
        <end position="482"/>
    </location>
</feature>
<comment type="similarity">
    <text evidence="2">Belongs to the NCF2/NOXA1 family.</text>
</comment>
<feature type="compositionally biased region" description="Low complexity" evidence="8">
    <location>
        <begin position="453"/>
        <end position="465"/>
    </location>
</feature>
<dbReference type="InterPro" id="IPR011990">
    <property type="entry name" value="TPR-like_helical_dom_sf"/>
</dbReference>
<feature type="compositionally biased region" description="Polar residues" evidence="8">
    <location>
        <begin position="380"/>
        <end position="399"/>
    </location>
</feature>
<comment type="subcellular location">
    <subcellularLocation>
        <location evidence="1">Cytoplasm</location>
    </subcellularLocation>
</comment>
<name>A0A015L075_RHIIW</name>
<accession>A0A015L075</accession>
<feature type="region of interest" description="Disordered" evidence="8">
    <location>
        <begin position="214"/>
        <end position="509"/>
    </location>
</feature>
<dbReference type="Proteomes" id="UP000022910">
    <property type="component" value="Unassembled WGS sequence"/>
</dbReference>
<comment type="caution">
    <text evidence="10">The sequence shown here is derived from an EMBL/GenBank/DDBJ whole genome shotgun (WGS) entry which is preliminary data.</text>
</comment>
<feature type="compositionally biased region" description="Polar residues" evidence="8">
    <location>
        <begin position="345"/>
        <end position="360"/>
    </location>
</feature>
<dbReference type="PROSITE" id="PS50293">
    <property type="entry name" value="TPR_REGION"/>
    <property type="match status" value="1"/>
</dbReference>
<dbReference type="GO" id="GO:0005737">
    <property type="term" value="C:cytoplasm"/>
    <property type="evidence" value="ECO:0007669"/>
    <property type="project" value="UniProtKB-SubCell"/>
</dbReference>
<evidence type="ECO:0000256" key="1">
    <source>
        <dbReference type="ARBA" id="ARBA00004496"/>
    </source>
</evidence>
<evidence type="ECO:0000256" key="7">
    <source>
        <dbReference type="PROSITE-ProRule" id="PRU00339"/>
    </source>
</evidence>
<evidence type="ECO:0000256" key="3">
    <source>
        <dbReference type="ARBA" id="ARBA00022443"/>
    </source>
</evidence>
<dbReference type="EMBL" id="JEMT01020737">
    <property type="protein sequence ID" value="EXX65716.1"/>
    <property type="molecule type" value="Genomic_DNA"/>
</dbReference>
<dbReference type="InterPro" id="IPR051864">
    <property type="entry name" value="NCF2_NOXA1"/>
</dbReference>
<dbReference type="Pfam" id="PF13414">
    <property type="entry name" value="TPR_11"/>
    <property type="match status" value="1"/>
</dbReference>
<dbReference type="OrthoDB" id="9450131at2759"/>
<evidence type="ECO:0000313" key="10">
    <source>
        <dbReference type="EMBL" id="EXX65716.1"/>
    </source>
</evidence>
<keyword evidence="3" id="KW-0728">SH3 domain</keyword>
<dbReference type="InterPro" id="IPR053793">
    <property type="entry name" value="PB1-like"/>
</dbReference>
<dbReference type="InterPro" id="IPR019734">
    <property type="entry name" value="TPR_rpt"/>
</dbReference>
<dbReference type="PROSITE" id="PS50005">
    <property type="entry name" value="TPR"/>
    <property type="match status" value="1"/>
</dbReference>
<protein>
    <recommendedName>
        <fullName evidence="9">PB1 domain-containing protein</fullName>
    </recommendedName>
</protein>
<dbReference type="AlphaFoldDB" id="A0A015L075"/>
<dbReference type="STRING" id="1432141.A0A015L075"/>
<sequence length="646" mass="72005">MALKYELEQWGAAVEAYDAEDFDKALEIFETIADSAKFHFNMGLIYATLGEHEEACRQYKKAVKLDQFFAVAYFQKGVSHFLLGEFEKALGNFNDSLLYLRKNMLIDYEQLGLKFRLYSCEILFNRGLCYLYLGKTEQGMGDFTSSQKEKQTEEHDVIDEAISVQGQGFTVFSIPVGVIYRPPEGKLKNVKTKDYLGKAKLVAAVDPEDAFTGFSGAQQQKKQQQNTTTPITKANTEGTVMQFESSQSRPESPEPSRPRSLSTNAREPPFPTKAVRNPSKRRPPQIEGSPTLPYADDNKISNGFIPGRRSPAPDDNGRGSLNPPGRLNSLRTPNRGPPLRDGPMRSNSLRDPPNRSNSLRNGPPRMNSLRGRGNSRAMPQRSNTQGRAQFLQQQMSKMSVSDDDQGYNDYFQNADQYSNNNLVSPPLSNEDYSQVYDFKSGGDPYYNGDGAYNSPNNGNNISNRNPGPPLSPARSPSLRGRGASSPGRAMGFKPSPLSSQGGLITPPMADNGEENYASLIFDEDGYGYGDDDETKFEMLPPPQKHMSTQSSFINNSGPLQKPTKIKIKCYHKDTRVVLVSANIRYPDLIKRIQEKFAIGASLQLKYKDEDGTMVTMIDQDDLEMAISMVPDAATDTGRMEIWIEME</sequence>
<dbReference type="SMART" id="SM00028">
    <property type="entry name" value="TPR"/>
    <property type="match status" value="3"/>
</dbReference>
<gene>
    <name evidence="10" type="ORF">RirG_130610</name>
</gene>
<evidence type="ECO:0000256" key="8">
    <source>
        <dbReference type="SAM" id="MobiDB-lite"/>
    </source>
</evidence>
<evidence type="ECO:0000313" key="11">
    <source>
        <dbReference type="Proteomes" id="UP000022910"/>
    </source>
</evidence>
<proteinExistence type="inferred from homology"/>
<dbReference type="InterPro" id="IPR000270">
    <property type="entry name" value="PB1_dom"/>
</dbReference>
<dbReference type="SUPFAM" id="SSF54277">
    <property type="entry name" value="CAD &amp; PB1 domains"/>
    <property type="match status" value="1"/>
</dbReference>
<feature type="compositionally biased region" description="Polar residues" evidence="8">
    <location>
        <begin position="226"/>
        <end position="243"/>
    </location>
</feature>
<dbReference type="SMART" id="SM00666">
    <property type="entry name" value="PB1"/>
    <property type="match status" value="1"/>
</dbReference>
<organism evidence="10 11">
    <name type="scientific">Rhizophagus irregularis (strain DAOM 197198w)</name>
    <name type="common">Glomus intraradices</name>
    <dbReference type="NCBI Taxonomy" id="1432141"/>
    <lineage>
        <taxon>Eukaryota</taxon>
        <taxon>Fungi</taxon>
        <taxon>Fungi incertae sedis</taxon>
        <taxon>Mucoromycota</taxon>
        <taxon>Glomeromycotina</taxon>
        <taxon>Glomeromycetes</taxon>
        <taxon>Glomerales</taxon>
        <taxon>Glomeraceae</taxon>
        <taxon>Rhizophagus</taxon>
    </lineage>
</organism>
<evidence type="ECO:0000256" key="2">
    <source>
        <dbReference type="ARBA" id="ARBA00008051"/>
    </source>
</evidence>
<dbReference type="Gene3D" id="1.25.40.10">
    <property type="entry name" value="Tetratricopeptide repeat domain"/>
    <property type="match status" value="1"/>
</dbReference>
<evidence type="ECO:0000256" key="4">
    <source>
        <dbReference type="ARBA" id="ARBA00022490"/>
    </source>
</evidence>
<feature type="repeat" description="TPR" evidence="7">
    <location>
        <begin position="36"/>
        <end position="69"/>
    </location>
</feature>
<dbReference type="SUPFAM" id="SSF48452">
    <property type="entry name" value="TPR-like"/>
    <property type="match status" value="1"/>
</dbReference>
<evidence type="ECO:0000256" key="5">
    <source>
        <dbReference type="ARBA" id="ARBA00022737"/>
    </source>
</evidence>
<feature type="domain" description="PB1" evidence="9">
    <location>
        <begin position="564"/>
        <end position="646"/>
    </location>
</feature>
<evidence type="ECO:0000259" key="9">
    <source>
        <dbReference type="PROSITE" id="PS51745"/>
    </source>
</evidence>